<protein>
    <submittedName>
        <fullName evidence="2">Uncharacterized protein</fullName>
    </submittedName>
</protein>
<evidence type="ECO:0000313" key="2">
    <source>
        <dbReference type="EMBL" id="KAK9770013.1"/>
    </source>
</evidence>
<gene>
    <name evidence="2" type="ORF">SCAR479_13338</name>
</gene>
<feature type="signal peptide" evidence="1">
    <location>
        <begin position="1"/>
        <end position="18"/>
    </location>
</feature>
<accession>A0ABR2X888</accession>
<comment type="caution">
    <text evidence="2">The sequence shown here is derived from an EMBL/GenBank/DDBJ whole genome shotgun (WGS) entry which is preliminary data.</text>
</comment>
<dbReference type="Proteomes" id="UP001465668">
    <property type="component" value="Unassembled WGS sequence"/>
</dbReference>
<evidence type="ECO:0000313" key="3">
    <source>
        <dbReference type="Proteomes" id="UP001465668"/>
    </source>
</evidence>
<name>A0ABR2X888_9PEZI</name>
<organism evidence="2 3">
    <name type="scientific">Seiridium cardinale</name>
    <dbReference type="NCBI Taxonomy" id="138064"/>
    <lineage>
        <taxon>Eukaryota</taxon>
        <taxon>Fungi</taxon>
        <taxon>Dikarya</taxon>
        <taxon>Ascomycota</taxon>
        <taxon>Pezizomycotina</taxon>
        <taxon>Sordariomycetes</taxon>
        <taxon>Xylariomycetidae</taxon>
        <taxon>Amphisphaeriales</taxon>
        <taxon>Sporocadaceae</taxon>
        <taxon>Seiridium</taxon>
    </lineage>
</organism>
<feature type="chain" id="PRO_5046971931" evidence="1">
    <location>
        <begin position="19"/>
        <end position="208"/>
    </location>
</feature>
<keyword evidence="1" id="KW-0732">Signal</keyword>
<sequence>MLKLPVIVALAAASLAIAASVEQRAISSTHTATFNELEANYFIEPDTTPIGFYGGLYYKLIYSFQGDGPIDGTVFASSGVVMAVAINGTRPYITSRYRNSGITSFDFKSLNLACSAGLNFGIPGTFVSYSGASCNITITGYKGTIKTAQQTIRYTAIGDFLDGWRTIPVRLDATFTGVDTVRFRATYELVPDYTEYGIHMDDVKYVFH</sequence>
<reference evidence="2 3" key="1">
    <citation type="submission" date="2024-02" db="EMBL/GenBank/DDBJ databases">
        <title>First draft genome assembly of two strains of Seiridium cardinale.</title>
        <authorList>
            <person name="Emiliani G."/>
            <person name="Scali E."/>
        </authorList>
    </citation>
    <scope>NUCLEOTIDE SEQUENCE [LARGE SCALE GENOMIC DNA]</scope>
    <source>
        <strain evidence="2 3">BM-138-000479</strain>
    </source>
</reference>
<keyword evidence="3" id="KW-1185">Reference proteome</keyword>
<dbReference type="EMBL" id="JARVKM010000104">
    <property type="protein sequence ID" value="KAK9770013.1"/>
    <property type="molecule type" value="Genomic_DNA"/>
</dbReference>
<evidence type="ECO:0000256" key="1">
    <source>
        <dbReference type="SAM" id="SignalP"/>
    </source>
</evidence>
<proteinExistence type="predicted"/>